<keyword evidence="3 5" id="KW-0687">Ribonucleoprotein</keyword>
<dbReference type="HAMAP" id="MF_00340">
    <property type="entry name" value="Ribosomal_bL32"/>
    <property type="match status" value="1"/>
</dbReference>
<evidence type="ECO:0000256" key="4">
    <source>
        <dbReference type="ARBA" id="ARBA00035178"/>
    </source>
</evidence>
<dbReference type="EMBL" id="MHOO01000004">
    <property type="protein sequence ID" value="OGZ64575.1"/>
    <property type="molecule type" value="Genomic_DNA"/>
</dbReference>
<evidence type="ECO:0000256" key="3">
    <source>
        <dbReference type="ARBA" id="ARBA00023274"/>
    </source>
</evidence>
<evidence type="ECO:0000256" key="2">
    <source>
        <dbReference type="ARBA" id="ARBA00022980"/>
    </source>
</evidence>
<evidence type="ECO:0000313" key="8">
    <source>
        <dbReference type="Proteomes" id="UP000176855"/>
    </source>
</evidence>
<dbReference type="InterPro" id="IPR044957">
    <property type="entry name" value="Ribosomal_bL32_bact"/>
</dbReference>
<dbReference type="Pfam" id="PF01783">
    <property type="entry name" value="Ribosomal_L32p"/>
    <property type="match status" value="1"/>
</dbReference>
<feature type="region of interest" description="Disordered" evidence="6">
    <location>
        <begin position="68"/>
        <end position="94"/>
    </location>
</feature>
<dbReference type="Proteomes" id="UP000176855">
    <property type="component" value="Unassembled WGS sequence"/>
</dbReference>
<evidence type="ECO:0000256" key="1">
    <source>
        <dbReference type="ARBA" id="ARBA00008560"/>
    </source>
</evidence>
<name>A0A1G2HQ63_9BACT</name>
<accession>A0A1G2HQ63</accession>
<organism evidence="7 8">
    <name type="scientific">Candidatus Staskawiczbacteria bacterium RIFCSPHIGHO2_01_FULL_39_25</name>
    <dbReference type="NCBI Taxonomy" id="1802202"/>
    <lineage>
        <taxon>Bacteria</taxon>
        <taxon>Candidatus Staskawicziibacteriota</taxon>
    </lineage>
</organism>
<gene>
    <name evidence="5" type="primary">rpmF</name>
    <name evidence="7" type="ORF">A2730_02675</name>
</gene>
<proteinExistence type="inferred from homology"/>
<reference evidence="7 8" key="1">
    <citation type="journal article" date="2016" name="Nat. Commun.">
        <title>Thousands of microbial genomes shed light on interconnected biogeochemical processes in an aquifer system.</title>
        <authorList>
            <person name="Anantharaman K."/>
            <person name="Brown C.T."/>
            <person name="Hug L.A."/>
            <person name="Sharon I."/>
            <person name="Castelle C.J."/>
            <person name="Probst A.J."/>
            <person name="Thomas B.C."/>
            <person name="Singh A."/>
            <person name="Wilkins M.J."/>
            <person name="Karaoz U."/>
            <person name="Brodie E.L."/>
            <person name="Williams K.H."/>
            <person name="Hubbard S.S."/>
            <person name="Banfield J.F."/>
        </authorList>
    </citation>
    <scope>NUCLEOTIDE SEQUENCE [LARGE SCALE GENOMIC DNA]</scope>
</reference>
<dbReference type="SUPFAM" id="SSF57829">
    <property type="entry name" value="Zn-binding ribosomal proteins"/>
    <property type="match status" value="1"/>
</dbReference>
<evidence type="ECO:0000256" key="5">
    <source>
        <dbReference type="HAMAP-Rule" id="MF_00340"/>
    </source>
</evidence>
<dbReference type="GO" id="GO:0006412">
    <property type="term" value="P:translation"/>
    <property type="evidence" value="ECO:0007669"/>
    <property type="project" value="UniProtKB-UniRule"/>
</dbReference>
<sequence length="94" mass="10939">MAVPRHKHTRSSVGQRRMHIFIKPASLTVCKKCNRAVRPHTVCRNCGYYKGQEFINVLGKLTKKEKKLREKEMQKAEKEQKKTAPATMEELSKK</sequence>
<evidence type="ECO:0000313" key="7">
    <source>
        <dbReference type="EMBL" id="OGZ64575.1"/>
    </source>
</evidence>
<comment type="similarity">
    <text evidence="1 5">Belongs to the bacterial ribosomal protein bL32 family.</text>
</comment>
<dbReference type="GO" id="GO:0003735">
    <property type="term" value="F:structural constituent of ribosome"/>
    <property type="evidence" value="ECO:0007669"/>
    <property type="project" value="InterPro"/>
</dbReference>
<dbReference type="NCBIfam" id="TIGR01031">
    <property type="entry name" value="rpmF_bact"/>
    <property type="match status" value="1"/>
</dbReference>
<keyword evidence="2 5" id="KW-0689">Ribosomal protein</keyword>
<dbReference type="InterPro" id="IPR002677">
    <property type="entry name" value="Ribosomal_bL32"/>
</dbReference>
<dbReference type="PANTHER" id="PTHR35534:SF1">
    <property type="entry name" value="LARGE RIBOSOMAL SUBUNIT PROTEIN BL32"/>
    <property type="match status" value="1"/>
</dbReference>
<dbReference type="GO" id="GO:0015934">
    <property type="term" value="C:large ribosomal subunit"/>
    <property type="evidence" value="ECO:0007669"/>
    <property type="project" value="InterPro"/>
</dbReference>
<dbReference type="AlphaFoldDB" id="A0A1G2HQ63"/>
<evidence type="ECO:0000256" key="6">
    <source>
        <dbReference type="SAM" id="MobiDB-lite"/>
    </source>
</evidence>
<feature type="compositionally biased region" description="Basic and acidic residues" evidence="6">
    <location>
        <begin position="68"/>
        <end position="82"/>
    </location>
</feature>
<dbReference type="STRING" id="1802202.A2730_02675"/>
<dbReference type="PANTHER" id="PTHR35534">
    <property type="entry name" value="50S RIBOSOMAL PROTEIN L32"/>
    <property type="match status" value="1"/>
</dbReference>
<dbReference type="InterPro" id="IPR011332">
    <property type="entry name" value="Ribosomal_zn-bd"/>
</dbReference>
<protein>
    <recommendedName>
        <fullName evidence="4 5">Large ribosomal subunit protein bL32</fullName>
    </recommendedName>
</protein>
<comment type="caution">
    <text evidence="7">The sequence shown here is derived from an EMBL/GenBank/DDBJ whole genome shotgun (WGS) entry which is preliminary data.</text>
</comment>